<evidence type="ECO:0000313" key="3">
    <source>
        <dbReference type="Proteomes" id="UP000027195"/>
    </source>
</evidence>
<dbReference type="SUPFAM" id="SSF81383">
    <property type="entry name" value="F-box domain"/>
    <property type="match status" value="1"/>
</dbReference>
<dbReference type="HOGENOM" id="CLU_776104_0_0_1"/>
<protein>
    <recommendedName>
        <fullName evidence="1">F-box domain-containing protein</fullName>
    </recommendedName>
</protein>
<dbReference type="InterPro" id="IPR032675">
    <property type="entry name" value="LRR_dom_sf"/>
</dbReference>
<dbReference type="Proteomes" id="UP000027195">
    <property type="component" value="Unassembled WGS sequence"/>
</dbReference>
<dbReference type="AlphaFoldDB" id="A0A067MW06"/>
<evidence type="ECO:0000259" key="1">
    <source>
        <dbReference type="Pfam" id="PF12937"/>
    </source>
</evidence>
<proteinExistence type="predicted"/>
<gene>
    <name evidence="2" type="ORF">BOTBODRAFT_183942</name>
</gene>
<dbReference type="OrthoDB" id="2742110at2759"/>
<dbReference type="SUPFAM" id="SSF52047">
    <property type="entry name" value="RNI-like"/>
    <property type="match status" value="1"/>
</dbReference>
<dbReference type="Pfam" id="PF12937">
    <property type="entry name" value="F-box-like"/>
    <property type="match status" value="1"/>
</dbReference>
<keyword evidence="3" id="KW-1185">Reference proteome</keyword>
<dbReference type="STRING" id="930990.A0A067MW06"/>
<dbReference type="Gene3D" id="3.80.10.10">
    <property type="entry name" value="Ribonuclease Inhibitor"/>
    <property type="match status" value="1"/>
</dbReference>
<dbReference type="InParanoid" id="A0A067MW06"/>
<organism evidence="2 3">
    <name type="scientific">Botryobasidium botryosum (strain FD-172 SS1)</name>
    <dbReference type="NCBI Taxonomy" id="930990"/>
    <lineage>
        <taxon>Eukaryota</taxon>
        <taxon>Fungi</taxon>
        <taxon>Dikarya</taxon>
        <taxon>Basidiomycota</taxon>
        <taxon>Agaricomycotina</taxon>
        <taxon>Agaricomycetes</taxon>
        <taxon>Cantharellales</taxon>
        <taxon>Botryobasidiaceae</taxon>
        <taxon>Botryobasidium</taxon>
    </lineage>
</organism>
<sequence>MSRLVFHPSPAQYCPLDVLAQVFSYVARPDVARASAVCSTWAHAARFALYTHIDFDATRPSTSSLASALRSSTLLRSYVRRIKLTYASQKAGMALYDWIPLIPADAIYSLEVAQAHRNDAFARLLLDAPGLRAVRHLTAHGAFASASSVRDCLALPCLETLSMNFPILSGPLELKTRPRLRRLSLSALSYSSQLSELLVAVGPTLEHFSLHLPFLPPPDAIKLANTLALHTPHLRHLSIQTFYKASIPFLDTLVCHLPALVSLHGGFGTYSNALLYNLPATVQVLQLQSHWTMGFSPFPVEAAVAAVTRARIGHSRLRRLEVLRHDHRSELREVEDACERAGVEFACLSEDRNERPV</sequence>
<feature type="domain" description="F-box" evidence="1">
    <location>
        <begin position="15"/>
        <end position="55"/>
    </location>
</feature>
<dbReference type="InterPro" id="IPR001810">
    <property type="entry name" value="F-box_dom"/>
</dbReference>
<reference evidence="3" key="1">
    <citation type="journal article" date="2014" name="Proc. Natl. Acad. Sci. U.S.A.">
        <title>Extensive sampling of basidiomycete genomes demonstrates inadequacy of the white-rot/brown-rot paradigm for wood decay fungi.</title>
        <authorList>
            <person name="Riley R."/>
            <person name="Salamov A.A."/>
            <person name="Brown D.W."/>
            <person name="Nagy L.G."/>
            <person name="Floudas D."/>
            <person name="Held B.W."/>
            <person name="Levasseur A."/>
            <person name="Lombard V."/>
            <person name="Morin E."/>
            <person name="Otillar R."/>
            <person name="Lindquist E.A."/>
            <person name="Sun H."/>
            <person name="LaButti K.M."/>
            <person name="Schmutz J."/>
            <person name="Jabbour D."/>
            <person name="Luo H."/>
            <person name="Baker S.E."/>
            <person name="Pisabarro A.G."/>
            <person name="Walton J.D."/>
            <person name="Blanchette R.A."/>
            <person name="Henrissat B."/>
            <person name="Martin F."/>
            <person name="Cullen D."/>
            <person name="Hibbett D.S."/>
            <person name="Grigoriev I.V."/>
        </authorList>
    </citation>
    <scope>NUCLEOTIDE SEQUENCE [LARGE SCALE GENOMIC DNA]</scope>
    <source>
        <strain evidence="3">FD-172 SS1</strain>
    </source>
</reference>
<name>A0A067MW06_BOTB1</name>
<dbReference type="InterPro" id="IPR036047">
    <property type="entry name" value="F-box-like_dom_sf"/>
</dbReference>
<accession>A0A067MW06</accession>
<dbReference type="EMBL" id="KL198018">
    <property type="protein sequence ID" value="KDQ19918.1"/>
    <property type="molecule type" value="Genomic_DNA"/>
</dbReference>
<evidence type="ECO:0000313" key="2">
    <source>
        <dbReference type="EMBL" id="KDQ19918.1"/>
    </source>
</evidence>